<reference evidence="2 3" key="1">
    <citation type="journal article" date="2021" name="Elife">
        <title>Chloroplast acquisition without the gene transfer in kleptoplastic sea slugs, Plakobranchus ocellatus.</title>
        <authorList>
            <person name="Maeda T."/>
            <person name="Takahashi S."/>
            <person name="Yoshida T."/>
            <person name="Shimamura S."/>
            <person name="Takaki Y."/>
            <person name="Nagai Y."/>
            <person name="Toyoda A."/>
            <person name="Suzuki Y."/>
            <person name="Arimoto A."/>
            <person name="Ishii H."/>
            <person name="Satoh N."/>
            <person name="Nishiyama T."/>
            <person name="Hasebe M."/>
            <person name="Maruyama T."/>
            <person name="Minagawa J."/>
            <person name="Obokata J."/>
            <person name="Shigenobu S."/>
        </authorList>
    </citation>
    <scope>NUCLEOTIDE SEQUENCE [LARGE SCALE GENOMIC DNA]</scope>
</reference>
<name>A0AAV4FBD7_9GAST</name>
<dbReference type="AlphaFoldDB" id="A0AAV4FBD7"/>
<evidence type="ECO:0000256" key="1">
    <source>
        <dbReference type="SAM" id="MobiDB-lite"/>
    </source>
</evidence>
<feature type="compositionally biased region" description="Basic and acidic residues" evidence="1">
    <location>
        <begin position="115"/>
        <end position="136"/>
    </location>
</feature>
<dbReference type="Proteomes" id="UP000762676">
    <property type="component" value="Unassembled WGS sequence"/>
</dbReference>
<accession>A0AAV4FBD7</accession>
<dbReference type="EMBL" id="BMAT01000639">
    <property type="protein sequence ID" value="GFR70245.1"/>
    <property type="molecule type" value="Genomic_DNA"/>
</dbReference>
<feature type="region of interest" description="Disordered" evidence="1">
    <location>
        <begin position="173"/>
        <end position="208"/>
    </location>
</feature>
<feature type="region of interest" description="Disordered" evidence="1">
    <location>
        <begin position="64"/>
        <end position="136"/>
    </location>
</feature>
<feature type="compositionally biased region" description="Basic and acidic residues" evidence="1">
    <location>
        <begin position="65"/>
        <end position="86"/>
    </location>
</feature>
<protein>
    <recommendedName>
        <fullName evidence="4">Sulfotransferase domain-containing protein</fullName>
    </recommendedName>
</protein>
<evidence type="ECO:0008006" key="4">
    <source>
        <dbReference type="Google" id="ProtNLM"/>
    </source>
</evidence>
<feature type="region of interest" description="Disordered" evidence="1">
    <location>
        <begin position="149"/>
        <end position="168"/>
    </location>
</feature>
<gene>
    <name evidence="2" type="ORF">ElyMa_000323600</name>
</gene>
<evidence type="ECO:0000313" key="2">
    <source>
        <dbReference type="EMBL" id="GFR70245.1"/>
    </source>
</evidence>
<sequence>MIFRTGQSGQVGHRAQIMSKNLVGSVNLIHRMAAEINGDRNTKHVHKTNRKIIKDDVIVGAVPYHQDDDNKDKSSVKLKGDDKGWNSDDIDNELAEENGFEDLVEMDVKEEEPEPGVRHEGTKYYFDEPDKEDEDSKYIFDKDDALLTNDKDKAPLNNDNNDNDDDLSVLSLKENRAKSAPTESNKESDDTEETMHGNGLRTGFERKNKSFGSTIDNVRLENKADNNDDQNLIFVNQNHEHEPGRSERRMKKVILLTYMRSGSSYVGSLLEV</sequence>
<evidence type="ECO:0000313" key="3">
    <source>
        <dbReference type="Proteomes" id="UP000762676"/>
    </source>
</evidence>
<proteinExistence type="predicted"/>
<comment type="caution">
    <text evidence="2">The sequence shown here is derived from an EMBL/GenBank/DDBJ whole genome shotgun (WGS) entry which is preliminary data.</text>
</comment>
<organism evidence="2 3">
    <name type="scientific">Elysia marginata</name>
    <dbReference type="NCBI Taxonomy" id="1093978"/>
    <lineage>
        <taxon>Eukaryota</taxon>
        <taxon>Metazoa</taxon>
        <taxon>Spiralia</taxon>
        <taxon>Lophotrochozoa</taxon>
        <taxon>Mollusca</taxon>
        <taxon>Gastropoda</taxon>
        <taxon>Heterobranchia</taxon>
        <taxon>Euthyneura</taxon>
        <taxon>Panpulmonata</taxon>
        <taxon>Sacoglossa</taxon>
        <taxon>Placobranchoidea</taxon>
        <taxon>Plakobranchidae</taxon>
        <taxon>Elysia</taxon>
    </lineage>
</organism>
<keyword evidence="3" id="KW-1185">Reference proteome</keyword>
<feature type="compositionally biased region" description="Acidic residues" evidence="1">
    <location>
        <begin position="88"/>
        <end position="114"/>
    </location>
</feature>